<dbReference type="EMBL" id="GGEC01020128">
    <property type="protein sequence ID" value="MBX00612.1"/>
    <property type="molecule type" value="Transcribed_RNA"/>
</dbReference>
<evidence type="ECO:0000313" key="1">
    <source>
        <dbReference type="EMBL" id="MBX00612.1"/>
    </source>
</evidence>
<proteinExistence type="predicted"/>
<dbReference type="GO" id="GO:0016874">
    <property type="term" value="F:ligase activity"/>
    <property type="evidence" value="ECO:0007669"/>
    <property type="project" value="UniProtKB-KW"/>
</dbReference>
<protein>
    <submittedName>
        <fullName evidence="1">AlaninetRNA ligase-like</fullName>
    </submittedName>
</protein>
<reference evidence="1" key="1">
    <citation type="submission" date="2018-02" db="EMBL/GenBank/DDBJ databases">
        <title>Rhizophora mucronata_Transcriptome.</title>
        <authorList>
            <person name="Meera S.P."/>
            <person name="Sreeshan A."/>
            <person name="Augustine A."/>
        </authorList>
    </citation>
    <scope>NUCLEOTIDE SEQUENCE</scope>
    <source>
        <tissue evidence="1">Leaf</tissue>
    </source>
</reference>
<dbReference type="AlphaFoldDB" id="A0A2P2K4G1"/>
<organism evidence="1">
    <name type="scientific">Rhizophora mucronata</name>
    <name type="common">Asiatic mangrove</name>
    <dbReference type="NCBI Taxonomy" id="61149"/>
    <lineage>
        <taxon>Eukaryota</taxon>
        <taxon>Viridiplantae</taxon>
        <taxon>Streptophyta</taxon>
        <taxon>Embryophyta</taxon>
        <taxon>Tracheophyta</taxon>
        <taxon>Spermatophyta</taxon>
        <taxon>Magnoliopsida</taxon>
        <taxon>eudicotyledons</taxon>
        <taxon>Gunneridae</taxon>
        <taxon>Pentapetalae</taxon>
        <taxon>rosids</taxon>
        <taxon>fabids</taxon>
        <taxon>Malpighiales</taxon>
        <taxon>Rhizophoraceae</taxon>
        <taxon>Rhizophora</taxon>
    </lineage>
</organism>
<name>A0A2P2K4G1_RHIMU</name>
<accession>A0A2P2K4G1</accession>
<sequence>MESSPTKLEYYDDMSKLQSKATLLSFFEVYNLLIN</sequence>
<keyword evidence="1" id="KW-0436">Ligase</keyword>